<dbReference type="PANTHER" id="PTHR43756:SF1">
    <property type="entry name" value="3-PHENYLPROPIONATE_CINNAMIC ACID DIOXYGENASE SUBUNIT ALPHA"/>
    <property type="match status" value="1"/>
</dbReference>
<dbReference type="SUPFAM" id="SSF50022">
    <property type="entry name" value="ISP domain"/>
    <property type="match status" value="1"/>
</dbReference>
<comment type="similarity">
    <text evidence="3">Belongs to the bacterial ring-hydroxylating dioxygenase alpha subunit family.</text>
</comment>
<dbReference type="PRINTS" id="PR00090">
    <property type="entry name" value="RNGDIOXGNASE"/>
</dbReference>
<evidence type="ECO:0000256" key="6">
    <source>
        <dbReference type="ARBA" id="ARBA00014931"/>
    </source>
</evidence>
<keyword evidence="7" id="KW-0001">2Fe-2S</keyword>
<dbReference type="AlphaFoldDB" id="A0A9W6C261"/>
<keyword evidence="8" id="KW-0479">Metal-binding</keyword>
<dbReference type="InterPro" id="IPR015881">
    <property type="entry name" value="ARHD_Rieske_2Fe_2S"/>
</dbReference>
<dbReference type="GO" id="GO:0005506">
    <property type="term" value="F:iron ion binding"/>
    <property type="evidence" value="ECO:0007669"/>
    <property type="project" value="InterPro"/>
</dbReference>
<dbReference type="InterPro" id="IPR032710">
    <property type="entry name" value="NTF2-like_dom_sf"/>
</dbReference>
<dbReference type="Proteomes" id="UP001165080">
    <property type="component" value="Unassembled WGS sequence"/>
</dbReference>
<evidence type="ECO:0000256" key="2">
    <source>
        <dbReference type="ARBA" id="ARBA00004866"/>
    </source>
</evidence>
<reference evidence="18 19" key="1">
    <citation type="journal article" date="2023" name="Commun. Biol.">
        <title>Reorganization of the ancestral sex-determining regions during the evolution of trioecy in Pleodorina starrii.</title>
        <authorList>
            <person name="Takahashi K."/>
            <person name="Suzuki S."/>
            <person name="Kawai-Toyooka H."/>
            <person name="Yamamoto K."/>
            <person name="Hamaji T."/>
            <person name="Ootsuki R."/>
            <person name="Yamaguchi H."/>
            <person name="Kawachi M."/>
            <person name="Higashiyama T."/>
            <person name="Nozaki H."/>
        </authorList>
    </citation>
    <scope>NUCLEOTIDE SEQUENCE [LARGE SCALE GENOMIC DNA]</scope>
    <source>
        <strain evidence="18 19">NIES-4479</strain>
    </source>
</reference>
<evidence type="ECO:0000256" key="12">
    <source>
        <dbReference type="ARBA" id="ARBA00023004"/>
    </source>
</evidence>
<gene>
    <name evidence="18" type="primary">PLESTB003632</name>
    <name evidence="18" type="ORF">PLESTB_001907200</name>
</gene>
<dbReference type="InterPro" id="IPR036922">
    <property type="entry name" value="Rieske_2Fe-2S_sf"/>
</dbReference>
<dbReference type="InterPro" id="IPR017941">
    <property type="entry name" value="Rieske_2Fe-2S"/>
</dbReference>
<sequence>MADHNGVLEDVRRGMIPAHIYNDKEIFELEKERLFNRSWMFVAHESEVPEAGDYVVRRVLEDSFIISRDEKGQVRALFNMCLHRGMQVCRAEMGNASHFRCPYHGWSYRNDGRIVGLPFHKEAYGGEEGFKKKGQTLLPAPSLATYNGLIFISMDPDAEPLEDFLGDFKFYLDYYTKQSADGIELRGPQRWRVKANWKIGAENFAGDMYHTPQTHTSVVEIGLFREPKAEKRKDGTTYWAGNGGGTTYKLPEGGLEERLRYVGYPDEMIARMKEQWTQEQLDVVGKDGFMVSAASLFPNMSFVHNWPRVEEDSDEVLPFISIRMWQPISENETEILSWFAVDKNAPEEFKALSYKAYLMCFGSGGMFEQDDVENWVSLTNTAAGSMARRLLLNSRMGMLENGQNVVEALSPEEYSGPGSTRIGYSEYNQRELLRRWADHLEHPVEAAAQRQRRDRARSNPSRGGLIMSVGTAHENEDLTLSEQSALGAHAPRTQRTGQTLPFNDELHLEAHRWLVDEAYLLDAQDYDEWLSRIADDVHYLMPVRVTTALGAGYTTSPGMAHWDENKYSLSRRVARFATEHAWTEDPPSRLRHYITNVRTFRTPDPQEIIVDSAVLLFRSRGDVGESATVSAGREDLLRRTASGSGWELARRTIMVDESVIRMQNLAIFL</sequence>
<dbReference type="EC" id="1.14.15.7" evidence="5"/>
<comment type="pathway">
    <text evidence="2">Amine and polyamine biosynthesis; betaine biosynthesis via choline pathway; betaine aldehyde from choline (monooxygenase route): step 1/1.</text>
</comment>
<comment type="catalytic activity">
    <reaction evidence="15">
        <text>choline + 2 reduced [2Fe-2S]-[ferredoxin] + O2 + 2 H(+) = betaine aldehyde hydrate + 2 oxidized [2Fe-2S]-[ferredoxin] + H2O</text>
        <dbReference type="Rhea" id="RHEA:17769"/>
        <dbReference type="Rhea" id="RHEA-COMP:10000"/>
        <dbReference type="Rhea" id="RHEA-COMP:10001"/>
        <dbReference type="ChEBI" id="CHEBI:15354"/>
        <dbReference type="ChEBI" id="CHEBI:15377"/>
        <dbReference type="ChEBI" id="CHEBI:15378"/>
        <dbReference type="ChEBI" id="CHEBI:15379"/>
        <dbReference type="ChEBI" id="CHEBI:15870"/>
        <dbReference type="ChEBI" id="CHEBI:33737"/>
        <dbReference type="ChEBI" id="CHEBI:33738"/>
        <dbReference type="EC" id="1.14.15.7"/>
    </reaction>
</comment>
<dbReference type="PROSITE" id="PS00570">
    <property type="entry name" value="RING_HYDROXYL_ALPHA"/>
    <property type="match status" value="1"/>
</dbReference>
<evidence type="ECO:0000256" key="16">
    <source>
        <dbReference type="SAM" id="MobiDB-lite"/>
    </source>
</evidence>
<evidence type="ECO:0000256" key="5">
    <source>
        <dbReference type="ARBA" id="ARBA00012763"/>
    </source>
</evidence>
<dbReference type="InterPro" id="IPR043257">
    <property type="entry name" value="Rieske_N"/>
</dbReference>
<dbReference type="GO" id="GO:0019133">
    <property type="term" value="F:choline monooxygenase activity"/>
    <property type="evidence" value="ECO:0007669"/>
    <property type="project" value="UniProtKB-EC"/>
</dbReference>
<dbReference type="CDD" id="cd08881">
    <property type="entry name" value="RHO_alpha_C_NDO-like"/>
    <property type="match status" value="1"/>
</dbReference>
<keyword evidence="19" id="KW-1185">Reference proteome</keyword>
<name>A0A9W6C261_9CHLO</name>
<evidence type="ECO:0000256" key="7">
    <source>
        <dbReference type="ARBA" id="ARBA00022714"/>
    </source>
</evidence>
<evidence type="ECO:0000256" key="14">
    <source>
        <dbReference type="ARBA" id="ARBA00023027"/>
    </source>
</evidence>
<evidence type="ECO:0000256" key="1">
    <source>
        <dbReference type="ARBA" id="ARBA00002149"/>
    </source>
</evidence>
<dbReference type="CDD" id="cd00667">
    <property type="entry name" value="ring_hydroxylating_dioxygenases_beta"/>
    <property type="match status" value="1"/>
</dbReference>
<keyword evidence="10" id="KW-0223">Dioxygenase</keyword>
<evidence type="ECO:0000256" key="3">
    <source>
        <dbReference type="ARBA" id="ARBA00008751"/>
    </source>
</evidence>
<dbReference type="CDD" id="cd03535">
    <property type="entry name" value="Rieske_RO_Alpha_NDO"/>
    <property type="match status" value="1"/>
</dbReference>
<dbReference type="Pfam" id="PF00848">
    <property type="entry name" value="Ring_hydroxyl_A"/>
    <property type="match status" value="1"/>
</dbReference>
<keyword evidence="13" id="KW-0411">Iron-sulfur</keyword>
<evidence type="ECO:0000256" key="4">
    <source>
        <dbReference type="ARBA" id="ARBA00010848"/>
    </source>
</evidence>
<evidence type="ECO:0000259" key="17">
    <source>
        <dbReference type="PROSITE" id="PS51296"/>
    </source>
</evidence>
<evidence type="ECO:0000256" key="8">
    <source>
        <dbReference type="ARBA" id="ARBA00022723"/>
    </source>
</evidence>
<dbReference type="PANTHER" id="PTHR43756">
    <property type="entry name" value="CHOLINE MONOOXYGENASE, CHLOROPLASTIC"/>
    <property type="match status" value="1"/>
</dbReference>
<evidence type="ECO:0000256" key="10">
    <source>
        <dbReference type="ARBA" id="ARBA00022964"/>
    </source>
</evidence>
<evidence type="ECO:0000256" key="13">
    <source>
        <dbReference type="ARBA" id="ARBA00023014"/>
    </source>
</evidence>
<dbReference type="InterPro" id="IPR043266">
    <property type="entry name" value="RHO_NdoB-like_C"/>
</dbReference>
<comment type="caution">
    <text evidence="18">The sequence shown here is derived from an EMBL/GenBank/DDBJ whole genome shotgun (WGS) entry which is preliminary data.</text>
</comment>
<dbReference type="Gene3D" id="3.90.380.10">
    <property type="entry name" value="Naphthalene 1,2-dioxygenase Alpha Subunit, Chain A, domain 1"/>
    <property type="match status" value="1"/>
</dbReference>
<keyword evidence="11" id="KW-0560">Oxidoreductase</keyword>
<dbReference type="SUPFAM" id="SSF54427">
    <property type="entry name" value="NTF2-like"/>
    <property type="match status" value="1"/>
</dbReference>
<accession>A0A9W6C261</accession>
<dbReference type="GO" id="GO:0051537">
    <property type="term" value="F:2 iron, 2 sulfur cluster binding"/>
    <property type="evidence" value="ECO:0007669"/>
    <property type="project" value="UniProtKB-KW"/>
</dbReference>
<organism evidence="18 19">
    <name type="scientific">Pleodorina starrii</name>
    <dbReference type="NCBI Taxonomy" id="330485"/>
    <lineage>
        <taxon>Eukaryota</taxon>
        <taxon>Viridiplantae</taxon>
        <taxon>Chlorophyta</taxon>
        <taxon>core chlorophytes</taxon>
        <taxon>Chlorophyceae</taxon>
        <taxon>CS clade</taxon>
        <taxon>Chlamydomonadales</taxon>
        <taxon>Volvocaceae</taxon>
        <taxon>Pleodorina</taxon>
    </lineage>
</organism>
<feature type="domain" description="Rieske" evidence="17">
    <location>
        <begin position="39"/>
        <end position="152"/>
    </location>
</feature>
<keyword evidence="9" id="KW-0058">Aromatic hydrocarbons catabolism</keyword>
<comment type="function">
    <text evidence="1">Catalyzes the first step of the osmoprotectant glycine betaine synthesis.</text>
</comment>
<dbReference type="InterPro" id="IPR015879">
    <property type="entry name" value="Ring_hydroxy_dOase_asu_C_dom"/>
</dbReference>
<keyword evidence="12" id="KW-0408">Iron</keyword>
<dbReference type="GO" id="GO:0051213">
    <property type="term" value="F:dioxygenase activity"/>
    <property type="evidence" value="ECO:0007669"/>
    <property type="project" value="UniProtKB-KW"/>
</dbReference>
<dbReference type="InterPro" id="IPR000391">
    <property type="entry name" value="Rng_hydr_dOase-bsu"/>
</dbReference>
<evidence type="ECO:0000313" key="19">
    <source>
        <dbReference type="Proteomes" id="UP001165080"/>
    </source>
</evidence>
<evidence type="ECO:0000313" key="18">
    <source>
        <dbReference type="EMBL" id="GLC62507.1"/>
    </source>
</evidence>
<feature type="region of interest" description="Disordered" evidence="16">
    <location>
        <begin position="446"/>
        <end position="467"/>
    </location>
</feature>
<evidence type="ECO:0000256" key="15">
    <source>
        <dbReference type="ARBA" id="ARBA00049097"/>
    </source>
</evidence>
<dbReference type="SUPFAM" id="SSF55961">
    <property type="entry name" value="Bet v1-like"/>
    <property type="match status" value="1"/>
</dbReference>
<proteinExistence type="inferred from homology"/>
<dbReference type="Pfam" id="PF00866">
    <property type="entry name" value="Ring_hydroxyl_B"/>
    <property type="match status" value="1"/>
</dbReference>
<dbReference type="Gene3D" id="3.10.450.50">
    <property type="match status" value="1"/>
</dbReference>
<dbReference type="Pfam" id="PF00355">
    <property type="entry name" value="Rieske"/>
    <property type="match status" value="1"/>
</dbReference>
<keyword evidence="14" id="KW-0520">NAD</keyword>
<dbReference type="PROSITE" id="PS51296">
    <property type="entry name" value="RIESKE"/>
    <property type="match status" value="1"/>
</dbReference>
<dbReference type="EMBL" id="BRXU01000066">
    <property type="protein sequence ID" value="GLC62507.1"/>
    <property type="molecule type" value="Genomic_DNA"/>
</dbReference>
<comment type="similarity">
    <text evidence="4">Belongs to the choline monooxygenase family.</text>
</comment>
<protein>
    <recommendedName>
        <fullName evidence="6">Choline monooxygenase, chloroplastic</fullName>
        <ecNumber evidence="5">1.14.15.7</ecNumber>
    </recommendedName>
</protein>
<evidence type="ECO:0000256" key="9">
    <source>
        <dbReference type="ARBA" id="ARBA00022797"/>
    </source>
</evidence>
<evidence type="ECO:0000256" key="11">
    <source>
        <dbReference type="ARBA" id="ARBA00023002"/>
    </source>
</evidence>
<dbReference type="Gene3D" id="2.102.10.10">
    <property type="entry name" value="Rieske [2Fe-2S] iron-sulphur domain"/>
    <property type="match status" value="1"/>
</dbReference>
<dbReference type="InterPro" id="IPR001663">
    <property type="entry name" value="Rng_hydr_dOase-A"/>
</dbReference>
<dbReference type="NCBIfam" id="NF007479">
    <property type="entry name" value="PRK10069.1"/>
    <property type="match status" value="1"/>
</dbReference>